<dbReference type="PANTHER" id="PTHR19861:SF0">
    <property type="entry name" value="WD REPEAT-CONTAINING PROTEIN 82"/>
    <property type="match status" value="1"/>
</dbReference>
<dbReference type="OMA" id="WTQLQFA"/>
<dbReference type="InterPro" id="IPR036322">
    <property type="entry name" value="WD40_repeat_dom_sf"/>
</dbReference>
<dbReference type="GO" id="GO:0016070">
    <property type="term" value="P:RNA metabolic process"/>
    <property type="evidence" value="ECO:0007669"/>
    <property type="project" value="UniProtKB-ARBA"/>
</dbReference>
<dbReference type="Pfam" id="PF00400">
    <property type="entry name" value="WD40"/>
    <property type="match status" value="2"/>
</dbReference>
<dbReference type="SUPFAM" id="SSF50978">
    <property type="entry name" value="WD40 repeat-like"/>
    <property type="match status" value="1"/>
</dbReference>
<comment type="caution">
    <text evidence="7">The sequence shown here is derived from an EMBL/GenBank/DDBJ whole genome shotgun (WGS) entry which is preliminary data.</text>
</comment>
<gene>
    <name evidence="7" type="ORF">AWZ03_000316</name>
</gene>
<dbReference type="Proteomes" id="UP000295192">
    <property type="component" value="Unassembled WGS sequence"/>
</dbReference>
<keyword evidence="3 6" id="KW-0853">WD repeat</keyword>
<dbReference type="InterPro" id="IPR015943">
    <property type="entry name" value="WD40/YVTN_repeat-like_dom_sf"/>
</dbReference>
<dbReference type="AlphaFoldDB" id="A0A484C3J1"/>
<dbReference type="PROSITE" id="PS50082">
    <property type="entry name" value="WD_REPEATS_2"/>
    <property type="match status" value="1"/>
</dbReference>
<name>A0A484C3J1_DRONA</name>
<keyword evidence="4" id="KW-0677">Repeat</keyword>
<proteinExistence type="inferred from homology"/>
<evidence type="ECO:0000256" key="2">
    <source>
        <dbReference type="ARBA" id="ARBA00005616"/>
    </source>
</evidence>
<dbReference type="GO" id="GO:0003682">
    <property type="term" value="F:chromatin binding"/>
    <property type="evidence" value="ECO:0007669"/>
    <property type="project" value="TreeGrafter"/>
</dbReference>
<evidence type="ECO:0000313" key="8">
    <source>
        <dbReference type="Proteomes" id="UP000295192"/>
    </source>
</evidence>
<evidence type="ECO:0000256" key="3">
    <source>
        <dbReference type="ARBA" id="ARBA00022574"/>
    </source>
</evidence>
<evidence type="ECO:0000256" key="1">
    <source>
        <dbReference type="ARBA" id="ARBA00004123"/>
    </source>
</evidence>
<dbReference type="PROSITE" id="PS50294">
    <property type="entry name" value="WD_REPEATS_REGION"/>
    <property type="match status" value="1"/>
</dbReference>
<protein>
    <submittedName>
        <fullName evidence="7">Uncharacterized protein</fullName>
    </submittedName>
</protein>
<sequence length="395" mass="45607">MSIKLNAETLREFRVAKIFEESCELKQSMCYSQDGRHLLVCDHHYLLVIDCRSLQQLSLANLQHYRPKLACFTQRNDRLLHSSNKDDYLIRYLDLISHQYLGYFKGHKRALRGLCFQPGSAHHFLSAGWDDRVLMWDLRCERYTEKLKHLQRPLVAFDPSGLVCATCNNTQRIEIYDVRKMGSKPCQKFDYKQSEGAKWPKWTQLQFAPDGQSLLVSTDSGCCFSVDAFNGRLGQTYASYANRDQLPLQACYTPDSQHVLAGADRGRVHVWHAASGQLMAVLHSRCRQPVHRLQFHPHGSMFASSDESTRIWLPDRGEVQQIVVEQESDDDQELPVIDLTNGDFDFSTININWPRPIPIPRSPSPVPVSRWRRRYIPRIPVADDEYESLEEGEIP</sequence>
<dbReference type="EMBL" id="LSRL02000001">
    <property type="protein sequence ID" value="TDG53501.1"/>
    <property type="molecule type" value="Genomic_DNA"/>
</dbReference>
<evidence type="ECO:0000256" key="6">
    <source>
        <dbReference type="PROSITE-ProRule" id="PRU00221"/>
    </source>
</evidence>
<comment type="subcellular location">
    <subcellularLocation>
        <location evidence="1">Nucleus</location>
    </subcellularLocation>
</comment>
<evidence type="ECO:0000256" key="4">
    <source>
        <dbReference type="ARBA" id="ARBA00022737"/>
    </source>
</evidence>
<dbReference type="GO" id="GO:0048188">
    <property type="term" value="C:Set1C/COMPASS complex"/>
    <property type="evidence" value="ECO:0007669"/>
    <property type="project" value="TreeGrafter"/>
</dbReference>
<dbReference type="OrthoDB" id="10251741at2759"/>
<dbReference type="PANTHER" id="PTHR19861">
    <property type="entry name" value="WD40 REPEAT PROTEIN SWD2"/>
    <property type="match status" value="1"/>
</dbReference>
<dbReference type="Gene3D" id="2.130.10.10">
    <property type="entry name" value="YVTN repeat-like/Quinoprotein amine dehydrogenase"/>
    <property type="match status" value="2"/>
</dbReference>
<dbReference type="InterPro" id="IPR037867">
    <property type="entry name" value="Swd2/WDR82"/>
</dbReference>
<evidence type="ECO:0000256" key="5">
    <source>
        <dbReference type="ARBA" id="ARBA00023242"/>
    </source>
</evidence>
<dbReference type="KEGG" id="dnv:108649646"/>
<keyword evidence="5" id="KW-0539">Nucleus</keyword>
<evidence type="ECO:0000313" key="7">
    <source>
        <dbReference type="EMBL" id="TDG53501.1"/>
    </source>
</evidence>
<comment type="similarity">
    <text evidence="2">Belongs to the WD repeat SWD2 family.</text>
</comment>
<dbReference type="InterPro" id="IPR001680">
    <property type="entry name" value="WD40_rpt"/>
</dbReference>
<dbReference type="SMART" id="SM00320">
    <property type="entry name" value="WD40"/>
    <property type="match status" value="4"/>
</dbReference>
<accession>A0A484C3J1</accession>
<dbReference type="STRING" id="7232.A0A484C3J1"/>
<reference evidence="7 8" key="1">
    <citation type="journal article" date="2019" name="J. Hered.">
        <title>An Improved Genome Assembly for Drosophila navojoa, the Basal Species in the mojavensis Cluster.</title>
        <authorList>
            <person name="Vanderlinde T."/>
            <person name="Dupim E.G."/>
            <person name="Nazario-Yepiz N.O."/>
            <person name="Carvalho A.B."/>
        </authorList>
    </citation>
    <scope>NUCLEOTIDE SEQUENCE [LARGE SCALE GENOMIC DNA]</scope>
    <source>
        <strain evidence="7">Navoj_Jal97</strain>
        <tissue evidence="7">Whole organism</tissue>
    </source>
</reference>
<organism evidence="7 8">
    <name type="scientific">Drosophila navojoa</name>
    <name type="common">Fruit fly</name>
    <dbReference type="NCBI Taxonomy" id="7232"/>
    <lineage>
        <taxon>Eukaryota</taxon>
        <taxon>Metazoa</taxon>
        <taxon>Ecdysozoa</taxon>
        <taxon>Arthropoda</taxon>
        <taxon>Hexapoda</taxon>
        <taxon>Insecta</taxon>
        <taxon>Pterygota</taxon>
        <taxon>Neoptera</taxon>
        <taxon>Endopterygota</taxon>
        <taxon>Diptera</taxon>
        <taxon>Brachycera</taxon>
        <taxon>Muscomorpha</taxon>
        <taxon>Ephydroidea</taxon>
        <taxon>Drosophilidae</taxon>
        <taxon>Drosophila</taxon>
    </lineage>
</organism>
<feature type="repeat" description="WD" evidence="6">
    <location>
        <begin position="104"/>
        <end position="146"/>
    </location>
</feature>
<keyword evidence="8" id="KW-1185">Reference proteome</keyword>